<evidence type="ECO:0008006" key="12">
    <source>
        <dbReference type="Google" id="ProtNLM"/>
    </source>
</evidence>
<dbReference type="RefSeq" id="WP_240473672.1">
    <property type="nucleotide sequence ID" value="NZ_AUND01000001.1"/>
</dbReference>
<dbReference type="InterPro" id="IPR003838">
    <property type="entry name" value="ABC3_permease_C"/>
</dbReference>
<feature type="domain" description="ABC3 transporter permease C-terminal" evidence="8">
    <location>
        <begin position="272"/>
        <end position="388"/>
    </location>
</feature>
<name>A0A074K2Z2_9RHOB</name>
<keyword evidence="4 7" id="KW-0812">Transmembrane</keyword>
<accession>A0A074K2Z2</accession>
<dbReference type="eggNOG" id="COG0577">
    <property type="taxonomic scope" value="Bacteria"/>
</dbReference>
<keyword evidence="5 7" id="KW-1133">Transmembrane helix</keyword>
<comment type="subcellular location">
    <subcellularLocation>
        <location evidence="1">Cell membrane</location>
        <topology evidence="1">Multi-pass membrane protein</topology>
    </subcellularLocation>
</comment>
<feature type="transmembrane region" description="Helical" evidence="7">
    <location>
        <begin position="310"/>
        <end position="339"/>
    </location>
</feature>
<proteinExistence type="inferred from homology"/>
<organism evidence="10 11">
    <name type="scientific">Thioclava pacifica DSM 10166</name>
    <dbReference type="NCBI Taxonomy" id="1353537"/>
    <lineage>
        <taxon>Bacteria</taxon>
        <taxon>Pseudomonadati</taxon>
        <taxon>Pseudomonadota</taxon>
        <taxon>Alphaproteobacteria</taxon>
        <taxon>Rhodobacterales</taxon>
        <taxon>Paracoccaceae</taxon>
        <taxon>Thioclava</taxon>
    </lineage>
</organism>
<feature type="transmembrane region" description="Helical" evidence="7">
    <location>
        <begin position="21"/>
        <end position="41"/>
    </location>
</feature>
<dbReference type="GO" id="GO:0044874">
    <property type="term" value="P:lipoprotein localization to outer membrane"/>
    <property type="evidence" value="ECO:0007669"/>
    <property type="project" value="TreeGrafter"/>
</dbReference>
<evidence type="ECO:0000256" key="4">
    <source>
        <dbReference type="ARBA" id="ARBA00022692"/>
    </source>
</evidence>
<dbReference type="PANTHER" id="PTHR30489">
    <property type="entry name" value="LIPOPROTEIN-RELEASING SYSTEM TRANSMEMBRANE PROTEIN LOLE"/>
    <property type="match status" value="1"/>
</dbReference>
<dbReference type="Proteomes" id="UP000027432">
    <property type="component" value="Unassembled WGS sequence"/>
</dbReference>
<feature type="transmembrane region" description="Helical" evidence="7">
    <location>
        <begin position="703"/>
        <end position="729"/>
    </location>
</feature>
<reference evidence="10 11" key="1">
    <citation type="submission" date="2013-07" db="EMBL/GenBank/DDBJ databases">
        <title>Thioclava pacifica DSM 10166 Genome Sequencing.</title>
        <authorList>
            <person name="Lai Q."/>
            <person name="Shao Z."/>
        </authorList>
    </citation>
    <scope>NUCLEOTIDE SEQUENCE [LARGE SCALE GENOMIC DNA]</scope>
    <source>
        <strain evidence="10 11">DSM 10166</strain>
    </source>
</reference>
<evidence type="ECO:0000259" key="9">
    <source>
        <dbReference type="Pfam" id="PF12704"/>
    </source>
</evidence>
<comment type="similarity">
    <text evidence="2">Belongs to the ABC-4 integral membrane protein family. LolC/E subfamily.</text>
</comment>
<feature type="domain" description="ABC3 transporter permease C-terminal" evidence="8">
    <location>
        <begin position="660"/>
        <end position="770"/>
    </location>
</feature>
<evidence type="ECO:0000256" key="7">
    <source>
        <dbReference type="SAM" id="Phobius"/>
    </source>
</evidence>
<dbReference type="InterPro" id="IPR051447">
    <property type="entry name" value="Lipoprotein-release_system"/>
</dbReference>
<protein>
    <recommendedName>
        <fullName evidence="12">ABC3 transporter permease protein domain-containing protein</fullName>
    </recommendedName>
</protein>
<dbReference type="Pfam" id="PF02687">
    <property type="entry name" value="FtsX"/>
    <property type="match status" value="2"/>
</dbReference>
<keyword evidence="11" id="KW-1185">Reference proteome</keyword>
<feature type="domain" description="MacB-like periplasmic core" evidence="9">
    <location>
        <begin position="433"/>
        <end position="618"/>
    </location>
</feature>
<evidence type="ECO:0000256" key="3">
    <source>
        <dbReference type="ARBA" id="ARBA00022475"/>
    </source>
</evidence>
<dbReference type="STRING" id="1353537.TP2_00070"/>
<feature type="transmembrane region" description="Helical" evidence="7">
    <location>
        <begin position="660"/>
        <end position="682"/>
    </location>
</feature>
<dbReference type="GO" id="GO:0098797">
    <property type="term" value="C:plasma membrane protein complex"/>
    <property type="evidence" value="ECO:0007669"/>
    <property type="project" value="TreeGrafter"/>
</dbReference>
<dbReference type="PANTHER" id="PTHR30489:SF0">
    <property type="entry name" value="LIPOPROTEIN-RELEASING SYSTEM TRANSMEMBRANE PROTEIN LOLE"/>
    <property type="match status" value="1"/>
</dbReference>
<evidence type="ECO:0000313" key="10">
    <source>
        <dbReference type="EMBL" id="KEO55947.1"/>
    </source>
</evidence>
<evidence type="ECO:0000259" key="8">
    <source>
        <dbReference type="Pfam" id="PF02687"/>
    </source>
</evidence>
<keyword evidence="6 7" id="KW-0472">Membrane</keyword>
<evidence type="ECO:0000256" key="5">
    <source>
        <dbReference type="ARBA" id="ARBA00022989"/>
    </source>
</evidence>
<feature type="transmembrane region" description="Helical" evidence="7">
    <location>
        <begin position="434"/>
        <end position="457"/>
    </location>
</feature>
<gene>
    <name evidence="10" type="ORF">TP2_00070</name>
</gene>
<dbReference type="InterPro" id="IPR025857">
    <property type="entry name" value="MacB_PCD"/>
</dbReference>
<keyword evidence="3" id="KW-1003">Cell membrane</keyword>
<comment type="caution">
    <text evidence="10">The sequence shown here is derived from an EMBL/GenBank/DDBJ whole genome shotgun (WGS) entry which is preliminary data.</text>
</comment>
<evidence type="ECO:0000256" key="2">
    <source>
        <dbReference type="ARBA" id="ARBA00005236"/>
    </source>
</evidence>
<feature type="transmembrane region" description="Helical" evidence="7">
    <location>
        <begin position="749"/>
        <end position="770"/>
    </location>
</feature>
<feature type="transmembrane region" description="Helical" evidence="7">
    <location>
        <begin position="359"/>
        <end position="384"/>
    </location>
</feature>
<sequence>MAMTILHRKLGRDLWRIRAQALAIAAVVAVGVMVQVMMAGLTDTLTITRDAYFERHRFAQVFEPLTRAPNSLMEKVSAIPGVLTAEGRLSGYGRIDADGGEPVQARILSLPGPAGLNGILMTAGRMPVAGRSDEVVLLDTFAAARGIALGDTLGVTVEGRHQRLRVVGFARSPEFLFMPAPGEFFPTDGRFAVIWMERKAAAAVLDLDGAFNEVLVLTTRERPRKAVLADLDRLMAPYGGGAGYLQDQQTSARFIDEELNGLRQSRLFLPPIFLAVAAFLLNVTITRIVQAERREIGLMKAFGHSGAEIAGHYLELALLIALAGAALGSGLGVMAGRGITGIYMEFYKFPYLVFSMRPGPFAGGLAFSLLAAALGAAIALRTVFRLTPAEAMRPPAPPDFTHGRIGFLALLTRPLDQPGRMILRQITRQPFRSLGTIAGVAAGLALNMAMLIIYAGFDHTMAVTFGFADRSDAAVSFIHPISRDVTHEIAHLPGVLEAEPQRMVPVLFRNGPITHRGELTGLPDPATLNRALDTGLNPIPLPANGVVLSRGLAELLKLHPGDLITAEVTEGRKRHLTLPVVAVSDTLLGSPAYMRLDALTRAIGEADRITSVSIRTAGPPSPELLHALRERPKVAGVSVKADSYAAFRKIADEGAGQMRFVFGAIAFVLSFGIVYNAARNAFAERAHELASLRVLGFTRAEVTLVLAGEIAVLVAIALPLGIWLGWWLANLIAVAFSNELYKVSVSFDLPSIAKAVLVVVAAMLVSILMLRRAQDRLNMVTALKARD</sequence>
<feature type="transmembrane region" description="Helical" evidence="7">
    <location>
        <begin position="267"/>
        <end position="289"/>
    </location>
</feature>
<dbReference type="Pfam" id="PF12704">
    <property type="entry name" value="MacB_PCD"/>
    <property type="match status" value="1"/>
</dbReference>
<dbReference type="EMBL" id="AUND01000001">
    <property type="protein sequence ID" value="KEO55947.1"/>
    <property type="molecule type" value="Genomic_DNA"/>
</dbReference>
<evidence type="ECO:0000256" key="1">
    <source>
        <dbReference type="ARBA" id="ARBA00004651"/>
    </source>
</evidence>
<evidence type="ECO:0000256" key="6">
    <source>
        <dbReference type="ARBA" id="ARBA00023136"/>
    </source>
</evidence>
<dbReference type="AlphaFoldDB" id="A0A074K2Z2"/>
<evidence type="ECO:0000313" key="11">
    <source>
        <dbReference type="Proteomes" id="UP000027432"/>
    </source>
</evidence>